<evidence type="ECO:0000256" key="5">
    <source>
        <dbReference type="ARBA" id="ARBA00023273"/>
    </source>
</evidence>
<evidence type="ECO:0000256" key="2">
    <source>
        <dbReference type="ARBA" id="ARBA00022574"/>
    </source>
</evidence>
<evidence type="ECO:0000313" key="6">
    <source>
        <dbReference type="EMBL" id="KAF6041407.1"/>
    </source>
</evidence>
<evidence type="ECO:0000256" key="1">
    <source>
        <dbReference type="ARBA" id="ARBA00004138"/>
    </source>
</evidence>
<organism evidence="6 7">
    <name type="scientific">Bugula neritina</name>
    <name type="common">Brown bryozoan</name>
    <name type="synonym">Sertularia neritina</name>
    <dbReference type="NCBI Taxonomy" id="10212"/>
    <lineage>
        <taxon>Eukaryota</taxon>
        <taxon>Metazoa</taxon>
        <taxon>Spiralia</taxon>
        <taxon>Lophotrochozoa</taxon>
        <taxon>Bryozoa</taxon>
        <taxon>Gymnolaemata</taxon>
        <taxon>Cheilostomatida</taxon>
        <taxon>Flustrina</taxon>
        <taxon>Buguloidea</taxon>
        <taxon>Bugulidae</taxon>
        <taxon>Bugula</taxon>
    </lineage>
</organism>
<protein>
    <submittedName>
        <fullName evidence="6">IFT172</fullName>
    </submittedName>
</protein>
<sequence length="103" mass="12127">MWQDVLRVAKEYLPNKLPQLQDEYERDMMDRSTRGAETLIQQAKEWESSGEHLRAIECYVKVNQQQTNDQNVMYKCWMKACQLAVKFLPPEKAVQVIQHVAPC</sequence>
<keyword evidence="7" id="KW-1185">Reference proteome</keyword>
<comment type="subcellular location">
    <subcellularLocation>
        <location evidence="1">Cell projection</location>
        <location evidence="1">Cilium</location>
    </subcellularLocation>
</comment>
<accession>A0A7J7KTA8</accession>
<evidence type="ECO:0000256" key="4">
    <source>
        <dbReference type="ARBA" id="ARBA00023069"/>
    </source>
</evidence>
<dbReference type="PANTHER" id="PTHR15722">
    <property type="entry name" value="IFT140/172-RELATED"/>
    <property type="match status" value="1"/>
</dbReference>
<dbReference type="PANTHER" id="PTHR15722:SF2">
    <property type="entry name" value="INTRAFLAGELLAR TRANSPORT PROTEIN 172 HOMOLOG"/>
    <property type="match status" value="1"/>
</dbReference>
<proteinExistence type="predicted"/>
<dbReference type="AlphaFoldDB" id="A0A7J7KTA8"/>
<dbReference type="GO" id="GO:0030992">
    <property type="term" value="C:intraciliary transport particle B"/>
    <property type="evidence" value="ECO:0007669"/>
    <property type="project" value="TreeGrafter"/>
</dbReference>
<keyword evidence="3" id="KW-0677">Repeat</keyword>
<gene>
    <name evidence="6" type="ORF">EB796_000279</name>
</gene>
<dbReference type="GO" id="GO:0036064">
    <property type="term" value="C:ciliary basal body"/>
    <property type="evidence" value="ECO:0007669"/>
    <property type="project" value="TreeGrafter"/>
</dbReference>
<name>A0A7J7KTA8_BUGNE</name>
<comment type="caution">
    <text evidence="6">The sequence shown here is derived from an EMBL/GenBank/DDBJ whole genome shotgun (WGS) entry which is preliminary data.</text>
</comment>
<dbReference type="Proteomes" id="UP000593567">
    <property type="component" value="Unassembled WGS sequence"/>
</dbReference>
<keyword evidence="4" id="KW-0969">Cilium</keyword>
<evidence type="ECO:0000313" key="7">
    <source>
        <dbReference type="Proteomes" id="UP000593567"/>
    </source>
</evidence>
<reference evidence="6" key="1">
    <citation type="submission" date="2020-06" db="EMBL/GenBank/DDBJ databases">
        <title>Draft genome of Bugula neritina, a colonial animal packing powerful symbionts and potential medicines.</title>
        <authorList>
            <person name="Rayko M."/>
        </authorList>
    </citation>
    <scope>NUCLEOTIDE SEQUENCE [LARGE SCALE GENOMIC DNA]</scope>
    <source>
        <strain evidence="6">Kwan_BN1</strain>
    </source>
</reference>
<dbReference type="GO" id="GO:0042073">
    <property type="term" value="P:intraciliary transport"/>
    <property type="evidence" value="ECO:0007669"/>
    <property type="project" value="TreeGrafter"/>
</dbReference>
<dbReference type="GO" id="GO:0005930">
    <property type="term" value="C:axoneme"/>
    <property type="evidence" value="ECO:0007669"/>
    <property type="project" value="TreeGrafter"/>
</dbReference>
<dbReference type="EMBL" id="VXIV02000050">
    <property type="protein sequence ID" value="KAF6041407.1"/>
    <property type="molecule type" value="Genomic_DNA"/>
</dbReference>
<keyword evidence="2" id="KW-0853">WD repeat</keyword>
<evidence type="ECO:0000256" key="3">
    <source>
        <dbReference type="ARBA" id="ARBA00022737"/>
    </source>
</evidence>
<keyword evidence="5" id="KW-0966">Cell projection</keyword>
<dbReference type="OrthoDB" id="2186662at2759"/>